<evidence type="ECO:0000259" key="3">
    <source>
        <dbReference type="Pfam" id="PF14420"/>
    </source>
</evidence>
<dbReference type="EMBL" id="PPTA01000012">
    <property type="protein sequence ID" value="TFB00096.1"/>
    <property type="molecule type" value="Genomic_DNA"/>
</dbReference>
<gene>
    <name evidence="4" type="ORF">CCMA1212_008092</name>
</gene>
<dbReference type="InterPro" id="IPR025676">
    <property type="entry name" value="Clr5_dom"/>
</dbReference>
<comment type="caution">
    <text evidence="4">The sequence shown here is derived from an EMBL/GenBank/DDBJ whole genome shotgun (WGS) entry which is preliminary data.</text>
</comment>
<dbReference type="PANTHER" id="PTHR38788:SF3">
    <property type="entry name" value="CLR5 DOMAIN-CONTAINING PROTEIN"/>
    <property type="match status" value="1"/>
</dbReference>
<keyword evidence="2" id="KW-0732">Signal</keyword>
<evidence type="ECO:0000256" key="1">
    <source>
        <dbReference type="SAM" id="MobiDB-lite"/>
    </source>
</evidence>
<feature type="region of interest" description="Disordered" evidence="1">
    <location>
        <begin position="378"/>
        <end position="482"/>
    </location>
</feature>
<name>A0ABY2GWN3_9HYPO</name>
<sequence>MAGSPTCFPDLIICFAIAVAMFVSHQPALGYIPSHPTSGSPCCLSLVCQPLSPPALVPSRRTEHHCSVCSVCGHVDMFHQPPEKPRAAGFDDDPFGFVTQAWERYGLGNVSSPPPAMPPQPIQRTGRAYSTASVMDWTPEIDTTFHHHGDGVAMSPVEHVELDNLGSPQGGGGVGRLVAHFENKGYVPPLPPRPINNQPHQPHHMGHSPSMSSQFGSLNSVAHTHRISSPVASPGESQYGSLGVHSPTTPTSMVTNMGRSGSISYGSFHDTQHMHSPGIGTPFGSMDGFMSSARVNSPMVSTPMASAPMMSSPMAAPGVPGTPGFEIWRPPASMTPKPEPAAITNPANFDGYFRPPVPTTPKPVVNTGNQFILEFNPSAKAAKGKAPAKPPRPRLPPRKPNLTQSQLSAQTPAAPVQAPTSTPAPAPTPAIASTPGPMSPPPKPPRPSEPSSSSTPIVAQRRDSMSLRAQAGTRPSREQVPAEAWEQYKSTIRTLYLEERKPLKEVMSVMAEQYGFQATPKMYKTRFSQWGFVKNNTEEEVKRLLSMKFQRDAEGKVSEFVRNGRVVNLGTYLKRKGVTEYDLVDFELPADLPAHIRCRTPTPPPALRSPDLLRAQEVVVGNMRKAFLHCRQFEMETETQVGWPSTMVWGAGSSELLVEANFYFEARDADQGGDYLMRAFKQLELDLRKLSPQGIMELILGMINRDPGMMTALCKYLAAYSTTNLERTHPLRQIFTCLYEVQQKHGAQTLSELLWTSISTIAEELEAIYGRKHPYVARTWADLALFYSQVNPERLEKLVVELRVLQRQLEQRHGNTSVEVVSIRYAILLLVYAASPQSDAAKQAANDYWNLLRNMNTMFPMRDSRPNSYCYHSPLKVDPWTKRCRRRYDTLVTIFEEHAGVRINPYFEEDFHTTEHAQETQDAWAAALQMGSTNRSWGFI</sequence>
<evidence type="ECO:0000313" key="5">
    <source>
        <dbReference type="Proteomes" id="UP001642720"/>
    </source>
</evidence>
<evidence type="ECO:0000313" key="4">
    <source>
        <dbReference type="EMBL" id="TFB00096.1"/>
    </source>
</evidence>
<dbReference type="Proteomes" id="UP001642720">
    <property type="component" value="Unassembled WGS sequence"/>
</dbReference>
<feature type="domain" description="Clr5" evidence="3">
    <location>
        <begin position="482"/>
        <end position="534"/>
    </location>
</feature>
<proteinExistence type="predicted"/>
<feature type="signal peptide" evidence="2">
    <location>
        <begin position="1"/>
        <end position="30"/>
    </location>
</feature>
<dbReference type="RefSeq" id="XP_073556297.1">
    <property type="nucleotide sequence ID" value="XM_073705241.1"/>
</dbReference>
<organism evidence="4 5">
    <name type="scientific">Trichoderma ghanense</name>
    <dbReference type="NCBI Taxonomy" id="65468"/>
    <lineage>
        <taxon>Eukaryota</taxon>
        <taxon>Fungi</taxon>
        <taxon>Dikarya</taxon>
        <taxon>Ascomycota</taxon>
        <taxon>Pezizomycotina</taxon>
        <taxon>Sordariomycetes</taxon>
        <taxon>Hypocreomycetidae</taxon>
        <taxon>Hypocreales</taxon>
        <taxon>Hypocreaceae</taxon>
        <taxon>Trichoderma</taxon>
    </lineage>
</organism>
<dbReference type="GeneID" id="300579691"/>
<feature type="compositionally biased region" description="Low complexity" evidence="1">
    <location>
        <begin position="408"/>
        <end position="421"/>
    </location>
</feature>
<feature type="region of interest" description="Disordered" evidence="1">
    <location>
        <begin position="195"/>
        <end position="214"/>
    </location>
</feature>
<dbReference type="Pfam" id="PF14420">
    <property type="entry name" value="Clr5"/>
    <property type="match status" value="1"/>
</dbReference>
<keyword evidence="5" id="KW-1185">Reference proteome</keyword>
<reference evidence="4 5" key="1">
    <citation type="submission" date="2018-01" db="EMBL/GenBank/DDBJ databases">
        <title>Genome characterization of the sugarcane-associated fungus Trichoderma ghanense CCMA-1212 and their application in lignocelulose bioconversion.</title>
        <authorList>
            <person name="Steindorff A.S."/>
            <person name="Mendes T.D."/>
            <person name="Vilela E.S.D."/>
            <person name="Rodrigues D.S."/>
            <person name="Formighieri E.F."/>
            <person name="Melo I.S."/>
            <person name="Favaro L.C.L."/>
        </authorList>
    </citation>
    <scope>NUCLEOTIDE SEQUENCE [LARGE SCALE GENOMIC DNA]</scope>
    <source>
        <strain evidence="4 5">CCMA-1212</strain>
    </source>
</reference>
<feature type="chain" id="PRO_5045109755" description="Clr5 domain-containing protein" evidence="2">
    <location>
        <begin position="31"/>
        <end position="940"/>
    </location>
</feature>
<accession>A0ABY2GWN3</accession>
<evidence type="ECO:0000256" key="2">
    <source>
        <dbReference type="SAM" id="SignalP"/>
    </source>
</evidence>
<protein>
    <recommendedName>
        <fullName evidence="3">Clr5 domain-containing protein</fullName>
    </recommendedName>
</protein>
<feature type="compositionally biased region" description="Pro residues" evidence="1">
    <location>
        <begin position="437"/>
        <end position="448"/>
    </location>
</feature>
<feature type="compositionally biased region" description="Low complexity" evidence="1">
    <location>
        <begin position="378"/>
        <end position="387"/>
    </location>
</feature>
<dbReference type="PANTHER" id="PTHR38788">
    <property type="entry name" value="CLR5 DOMAIN-CONTAINING PROTEIN"/>
    <property type="match status" value="1"/>
</dbReference>